<feature type="region of interest" description="Disordered" evidence="1">
    <location>
        <begin position="109"/>
        <end position="142"/>
    </location>
</feature>
<dbReference type="EMBL" id="JAUTDP010000001">
    <property type="protein sequence ID" value="KAK3402747.1"/>
    <property type="molecule type" value="Genomic_DNA"/>
</dbReference>
<evidence type="ECO:0000259" key="2">
    <source>
        <dbReference type="Pfam" id="PF01266"/>
    </source>
</evidence>
<dbReference type="PANTHER" id="PTHR13847:SF129">
    <property type="entry name" value="FAD DEPENDENT OXIDOREDUCTASE"/>
    <property type="match status" value="1"/>
</dbReference>
<dbReference type="InterPro" id="IPR006076">
    <property type="entry name" value="FAD-dep_OxRdtase"/>
</dbReference>
<feature type="compositionally biased region" description="Low complexity" evidence="1">
    <location>
        <begin position="112"/>
        <end position="134"/>
    </location>
</feature>
<name>A0AAE0PMT2_SORBR</name>
<evidence type="ECO:0000256" key="1">
    <source>
        <dbReference type="SAM" id="MobiDB-lite"/>
    </source>
</evidence>
<protein>
    <submittedName>
        <fullName evidence="3">FAD dependent oxidoreductase-domain-containing protein</fullName>
    </submittedName>
</protein>
<dbReference type="Gene3D" id="3.30.9.10">
    <property type="entry name" value="D-Amino Acid Oxidase, subunit A, domain 2"/>
    <property type="match status" value="1"/>
</dbReference>
<reference evidence="3" key="1">
    <citation type="journal article" date="2023" name="Mol. Phylogenet. Evol.">
        <title>Genome-scale phylogeny and comparative genomics of the fungal order Sordariales.</title>
        <authorList>
            <person name="Hensen N."/>
            <person name="Bonometti L."/>
            <person name="Westerberg I."/>
            <person name="Brannstrom I.O."/>
            <person name="Guillou S."/>
            <person name="Cros-Aarteil S."/>
            <person name="Calhoun S."/>
            <person name="Haridas S."/>
            <person name="Kuo A."/>
            <person name="Mondo S."/>
            <person name="Pangilinan J."/>
            <person name="Riley R."/>
            <person name="LaButti K."/>
            <person name="Andreopoulos B."/>
            <person name="Lipzen A."/>
            <person name="Chen C."/>
            <person name="Yan M."/>
            <person name="Daum C."/>
            <person name="Ng V."/>
            <person name="Clum A."/>
            <person name="Steindorff A."/>
            <person name="Ohm R.A."/>
            <person name="Martin F."/>
            <person name="Silar P."/>
            <person name="Natvig D.O."/>
            <person name="Lalanne C."/>
            <person name="Gautier V."/>
            <person name="Ament-Velasquez S.L."/>
            <person name="Kruys A."/>
            <person name="Hutchinson M.I."/>
            <person name="Powell A.J."/>
            <person name="Barry K."/>
            <person name="Miller A.N."/>
            <person name="Grigoriev I.V."/>
            <person name="Debuchy R."/>
            <person name="Gladieux P."/>
            <person name="Hiltunen Thoren M."/>
            <person name="Johannesson H."/>
        </authorList>
    </citation>
    <scope>NUCLEOTIDE SEQUENCE</scope>
    <source>
        <strain evidence="3">FGSC 1904</strain>
    </source>
</reference>
<comment type="caution">
    <text evidence="3">The sequence shown here is derived from an EMBL/GenBank/DDBJ whole genome shotgun (WGS) entry which is preliminary data.</text>
</comment>
<keyword evidence="4" id="KW-1185">Reference proteome</keyword>
<feature type="region of interest" description="Disordered" evidence="1">
    <location>
        <begin position="580"/>
        <end position="604"/>
    </location>
</feature>
<dbReference type="PANTHER" id="PTHR13847">
    <property type="entry name" value="SARCOSINE DEHYDROGENASE-RELATED"/>
    <property type="match status" value="1"/>
</dbReference>
<evidence type="ECO:0000313" key="4">
    <source>
        <dbReference type="Proteomes" id="UP001281003"/>
    </source>
</evidence>
<sequence length="604" mass="66466">MVIRDNEPPSSSYHTPTYSTREIEYQFHTFDQPWHNRVHDDDVAGLPSPYPSASYWLQDTEESRRLENYRSTLPLPRSADTVIIGSGITGAFAAWFLLEATGGVPLGHTPLSSATSTAAAGQQQQRQRQQQTQQLISDSSSPPSVLMLEARQPCSGATGRNGGHCQPLIYSSSSETAEFELATYDFIKGFVEEHGLEEVVDWKTLKTVHGYLTGEVWEGAKGLVEALPEGLRKEVDLVDAETKGEGGETLRDLRVPGVKGAVVQKRAASLWPYKLVAWVLERLIQKYPIPPPAVPGAEGVRKKDGRKGGFNLQSNTAVTDLHQASDGRWLVRTSRDGVPIWANRVLLATNGYTSKLLPKMKDLIVPVRSQVAALRPPRYPPTSPTGKGKEKGKVAELEYSYAFVSEEKFPRDEYLIQRPLSSGGELIYGGARSHADAKAVGVWQDDDVERGVATYLRQNLAPYPLDLSIDKTGAVPSQTPKDGDETTELKATYQWTGIMGFSRDASPWVGNVPESLGGGENLFVCGGYTGHGMPQAALAARMVVEEILGRKVRDDGLELPREMRLTEERVNWVRENTKTLKEQQEAPGWSATMPELLGATERRA</sequence>
<gene>
    <name evidence="3" type="ORF">B0T20DRAFT_485527</name>
</gene>
<feature type="domain" description="FAD dependent oxidoreductase" evidence="2">
    <location>
        <begin position="80"/>
        <end position="545"/>
    </location>
</feature>
<dbReference type="Proteomes" id="UP001281003">
    <property type="component" value="Unassembled WGS sequence"/>
</dbReference>
<dbReference type="Pfam" id="PF01266">
    <property type="entry name" value="DAO"/>
    <property type="match status" value="1"/>
</dbReference>
<proteinExistence type="predicted"/>
<dbReference type="Gene3D" id="3.50.50.60">
    <property type="entry name" value="FAD/NAD(P)-binding domain"/>
    <property type="match status" value="1"/>
</dbReference>
<dbReference type="InterPro" id="IPR036188">
    <property type="entry name" value="FAD/NAD-bd_sf"/>
</dbReference>
<evidence type="ECO:0000313" key="3">
    <source>
        <dbReference type="EMBL" id="KAK3402747.1"/>
    </source>
</evidence>
<reference evidence="3" key="2">
    <citation type="submission" date="2023-07" db="EMBL/GenBank/DDBJ databases">
        <authorList>
            <consortium name="Lawrence Berkeley National Laboratory"/>
            <person name="Haridas S."/>
            <person name="Hensen N."/>
            <person name="Bonometti L."/>
            <person name="Westerberg I."/>
            <person name="Brannstrom I.O."/>
            <person name="Guillou S."/>
            <person name="Cros-Aarteil S."/>
            <person name="Calhoun S."/>
            <person name="Kuo A."/>
            <person name="Mondo S."/>
            <person name="Pangilinan J."/>
            <person name="Riley R."/>
            <person name="LaButti K."/>
            <person name="Andreopoulos B."/>
            <person name="Lipzen A."/>
            <person name="Chen C."/>
            <person name="Yanf M."/>
            <person name="Daum C."/>
            <person name="Ng V."/>
            <person name="Clum A."/>
            <person name="Steindorff A."/>
            <person name="Ohm R."/>
            <person name="Martin F."/>
            <person name="Silar P."/>
            <person name="Natvig D."/>
            <person name="Lalanne C."/>
            <person name="Gautier V."/>
            <person name="Ament-velasquez S.L."/>
            <person name="Kruys A."/>
            <person name="Hutchinson M.I."/>
            <person name="Powell A.J."/>
            <person name="Barry K."/>
            <person name="Miller A.N."/>
            <person name="Grigoriev I.V."/>
            <person name="Debuchy R."/>
            <person name="Gladieux P."/>
            <person name="Thoren M.H."/>
            <person name="Johannesson H."/>
        </authorList>
    </citation>
    <scope>NUCLEOTIDE SEQUENCE</scope>
    <source>
        <strain evidence="3">FGSC 1904</strain>
    </source>
</reference>
<dbReference type="AlphaFoldDB" id="A0AAE0PMT2"/>
<accession>A0AAE0PMT2</accession>
<dbReference type="SUPFAM" id="SSF51905">
    <property type="entry name" value="FAD/NAD(P)-binding domain"/>
    <property type="match status" value="2"/>
</dbReference>
<organism evidence="3 4">
    <name type="scientific">Sordaria brevicollis</name>
    <dbReference type="NCBI Taxonomy" id="83679"/>
    <lineage>
        <taxon>Eukaryota</taxon>
        <taxon>Fungi</taxon>
        <taxon>Dikarya</taxon>
        <taxon>Ascomycota</taxon>
        <taxon>Pezizomycotina</taxon>
        <taxon>Sordariomycetes</taxon>
        <taxon>Sordariomycetidae</taxon>
        <taxon>Sordariales</taxon>
        <taxon>Sordariaceae</taxon>
        <taxon>Sordaria</taxon>
    </lineage>
</organism>
<dbReference type="GO" id="GO:0005737">
    <property type="term" value="C:cytoplasm"/>
    <property type="evidence" value="ECO:0007669"/>
    <property type="project" value="TreeGrafter"/>
</dbReference>